<dbReference type="InterPro" id="IPR008753">
    <property type="entry name" value="Peptidase_M13_N"/>
</dbReference>
<dbReference type="GO" id="GO:0005886">
    <property type="term" value="C:plasma membrane"/>
    <property type="evidence" value="ECO:0007669"/>
    <property type="project" value="TreeGrafter"/>
</dbReference>
<feature type="compositionally biased region" description="Basic residues" evidence="2">
    <location>
        <begin position="61"/>
        <end position="75"/>
    </location>
</feature>
<gene>
    <name evidence="4" type="ORF">HPB52_016329</name>
</gene>
<evidence type="ECO:0000256" key="1">
    <source>
        <dbReference type="ARBA" id="ARBA00007357"/>
    </source>
</evidence>
<dbReference type="Gene3D" id="3.40.390.10">
    <property type="entry name" value="Collagenase (Catalytic Domain)"/>
    <property type="match status" value="2"/>
</dbReference>
<dbReference type="PANTHER" id="PTHR11733:SF241">
    <property type="entry name" value="GH26575P-RELATED"/>
    <property type="match status" value="1"/>
</dbReference>
<dbReference type="GO" id="GO:0016485">
    <property type="term" value="P:protein processing"/>
    <property type="evidence" value="ECO:0007669"/>
    <property type="project" value="TreeGrafter"/>
</dbReference>
<feature type="compositionally biased region" description="Basic and acidic residues" evidence="2">
    <location>
        <begin position="138"/>
        <end position="151"/>
    </location>
</feature>
<dbReference type="SUPFAM" id="SSF55486">
    <property type="entry name" value="Metalloproteases ('zincins'), catalytic domain"/>
    <property type="match status" value="1"/>
</dbReference>
<dbReference type="InterPro" id="IPR042089">
    <property type="entry name" value="Peptidase_M13_dom_2"/>
</dbReference>
<feature type="domain" description="Peptidase M13 N-terminal" evidence="3">
    <location>
        <begin position="226"/>
        <end position="561"/>
    </location>
</feature>
<reference evidence="4" key="2">
    <citation type="submission" date="2021-09" db="EMBL/GenBank/DDBJ databases">
        <authorList>
            <person name="Jia N."/>
            <person name="Wang J."/>
            <person name="Shi W."/>
            <person name="Du L."/>
            <person name="Sun Y."/>
            <person name="Zhan W."/>
            <person name="Jiang J."/>
            <person name="Wang Q."/>
            <person name="Zhang B."/>
            <person name="Ji P."/>
            <person name="Sakyi L.B."/>
            <person name="Cui X."/>
            <person name="Yuan T."/>
            <person name="Jiang B."/>
            <person name="Yang W."/>
            <person name="Lam T.T.-Y."/>
            <person name="Chang Q."/>
            <person name="Ding S."/>
            <person name="Wang X."/>
            <person name="Zhu J."/>
            <person name="Ruan X."/>
            <person name="Zhao L."/>
            <person name="Wei J."/>
            <person name="Que T."/>
            <person name="Du C."/>
            <person name="Cheng J."/>
            <person name="Dai P."/>
            <person name="Han X."/>
            <person name="Huang E."/>
            <person name="Gao Y."/>
            <person name="Liu J."/>
            <person name="Shao H."/>
            <person name="Ye R."/>
            <person name="Li L."/>
            <person name="Wei W."/>
            <person name="Wang X."/>
            <person name="Wang C."/>
            <person name="Huo Q."/>
            <person name="Li W."/>
            <person name="Guo W."/>
            <person name="Chen H."/>
            <person name="Chen S."/>
            <person name="Zhou L."/>
            <person name="Zhou L."/>
            <person name="Ni X."/>
            <person name="Tian J."/>
            <person name="Zhou Y."/>
            <person name="Sheng Y."/>
            <person name="Liu T."/>
            <person name="Pan Y."/>
            <person name="Xia L."/>
            <person name="Li J."/>
            <person name="Zhao F."/>
            <person name="Cao W."/>
        </authorList>
    </citation>
    <scope>NUCLEOTIDE SEQUENCE</scope>
    <source>
        <strain evidence="4">Rsan-2018</strain>
        <tissue evidence="4">Larvae</tissue>
    </source>
</reference>
<dbReference type="GO" id="GO:0004222">
    <property type="term" value="F:metalloendopeptidase activity"/>
    <property type="evidence" value="ECO:0007669"/>
    <property type="project" value="InterPro"/>
</dbReference>
<proteinExistence type="inferred from homology"/>
<dbReference type="Pfam" id="PF05649">
    <property type="entry name" value="Peptidase_M13_N"/>
    <property type="match status" value="1"/>
</dbReference>
<comment type="similarity">
    <text evidence="1">Belongs to the peptidase M13 family.</text>
</comment>
<dbReference type="VEuPathDB" id="VectorBase:RSAN_038628"/>
<comment type="caution">
    <text evidence="4">The sequence shown here is derived from an EMBL/GenBank/DDBJ whole genome shotgun (WGS) entry which is preliminary data.</text>
</comment>
<keyword evidence="5" id="KW-1185">Reference proteome</keyword>
<protein>
    <recommendedName>
        <fullName evidence="3">Peptidase M13 N-terminal domain-containing protein</fullName>
    </recommendedName>
</protein>
<accession>A0A9D4QA35</accession>
<dbReference type="PANTHER" id="PTHR11733">
    <property type="entry name" value="ZINC METALLOPROTEASE FAMILY M13 NEPRILYSIN-RELATED"/>
    <property type="match status" value="1"/>
</dbReference>
<evidence type="ECO:0000259" key="3">
    <source>
        <dbReference type="Pfam" id="PF05649"/>
    </source>
</evidence>
<dbReference type="AlphaFoldDB" id="A0A9D4QA35"/>
<dbReference type="PROSITE" id="PS51885">
    <property type="entry name" value="NEPRILYSIN"/>
    <property type="match status" value="1"/>
</dbReference>
<evidence type="ECO:0000256" key="2">
    <source>
        <dbReference type="SAM" id="MobiDB-lite"/>
    </source>
</evidence>
<dbReference type="InterPro" id="IPR024079">
    <property type="entry name" value="MetalloPept_cat_dom_sf"/>
</dbReference>
<dbReference type="Proteomes" id="UP000821837">
    <property type="component" value="Chromosome 11"/>
</dbReference>
<sequence length="752" mass="82932">MSSKRRASRDSGRRRASLAGDVRDKERGLAAPASVCRAGENVDLPSAVSKRTSAEKSGTHRDRKNRSRRRSRRNSTAHSIPSVVSDSGTSAASDAEPGGTAQRGATDQVGSVEQTEPRKRTSVTEHGPAMEQPGPAKDPGETQHAGVKEYPGESGHGSPMEQPAQTEHAIRKEHPGATAPNFSTIQPATSQHVGAMVQTDKTEPGSTVDTELALIEEQLDRGVGACDDFYAHVCNRWKPKKEFSDLSRSALSDMVMQWLSYLPTTLSKGTALLPVGRKAAAMFNSCMTETGSHVDILKKFMNAHGLVWPEEPDENRLPADALLDLSFNWNVHLWFTLNILPGFEQSERRRIFMKPNNLMPLWKAVLKQIPKPYYRNVYTVLFKMFANSTQSLPDDNQITAVYNTLQQVFDTLVPPCPCKPRVPGLFTMKDIDKVSPVPVAQYLQDKSNLVLGVKPPITSDDMLLLSDLSLLTRVIGLIGTLNDRDIVRHLSWLFVQAYAAVADPAAVLLLLHGSKQHAEHQRPLFCAIQVEASYELLVAALASAAYFSQEQRRDIDRHLAAILELKNVRTILWPSEKFLEPTELEDAYKNFTESATSFPEYWIETRRSQRALFGTDAAAEELLISGSKTLPYARYTHVLNQLSLPLGAVAPPLYHAGGTKAMLHGGLLYLYAQALVGAVDSDGVKVDPQGNIGPSWLAETSRKAFEQRTLECLPNDGNIFAEIPAMEVAYAAFKRQQRSNDTQLSEASIFLL</sequence>
<feature type="compositionally biased region" description="Polar residues" evidence="2">
    <location>
        <begin position="76"/>
        <end position="92"/>
    </location>
</feature>
<evidence type="ECO:0000313" key="5">
    <source>
        <dbReference type="Proteomes" id="UP000821837"/>
    </source>
</evidence>
<evidence type="ECO:0000313" key="4">
    <source>
        <dbReference type="EMBL" id="KAH7972730.1"/>
    </source>
</evidence>
<dbReference type="InterPro" id="IPR000718">
    <property type="entry name" value="Peptidase_M13"/>
</dbReference>
<feature type="region of interest" description="Disordered" evidence="2">
    <location>
        <begin position="1"/>
        <end position="169"/>
    </location>
</feature>
<dbReference type="EMBL" id="JABSTV010001247">
    <property type="protein sequence ID" value="KAH7972730.1"/>
    <property type="molecule type" value="Genomic_DNA"/>
</dbReference>
<feature type="compositionally biased region" description="Polar residues" evidence="2">
    <location>
        <begin position="103"/>
        <end position="114"/>
    </location>
</feature>
<dbReference type="Gene3D" id="1.10.1380.10">
    <property type="entry name" value="Neutral endopeptidase , domain2"/>
    <property type="match status" value="2"/>
</dbReference>
<reference evidence="4" key="1">
    <citation type="journal article" date="2020" name="Cell">
        <title>Large-Scale Comparative Analyses of Tick Genomes Elucidate Their Genetic Diversity and Vector Capacities.</title>
        <authorList>
            <consortium name="Tick Genome and Microbiome Consortium (TIGMIC)"/>
            <person name="Jia N."/>
            <person name="Wang J."/>
            <person name="Shi W."/>
            <person name="Du L."/>
            <person name="Sun Y."/>
            <person name="Zhan W."/>
            <person name="Jiang J.F."/>
            <person name="Wang Q."/>
            <person name="Zhang B."/>
            <person name="Ji P."/>
            <person name="Bell-Sakyi L."/>
            <person name="Cui X.M."/>
            <person name="Yuan T.T."/>
            <person name="Jiang B.G."/>
            <person name="Yang W.F."/>
            <person name="Lam T.T."/>
            <person name="Chang Q.C."/>
            <person name="Ding S.J."/>
            <person name="Wang X.J."/>
            <person name="Zhu J.G."/>
            <person name="Ruan X.D."/>
            <person name="Zhao L."/>
            <person name="Wei J.T."/>
            <person name="Ye R.Z."/>
            <person name="Que T.C."/>
            <person name="Du C.H."/>
            <person name="Zhou Y.H."/>
            <person name="Cheng J.X."/>
            <person name="Dai P.F."/>
            <person name="Guo W.B."/>
            <person name="Han X.H."/>
            <person name="Huang E.J."/>
            <person name="Li L.F."/>
            <person name="Wei W."/>
            <person name="Gao Y.C."/>
            <person name="Liu J.Z."/>
            <person name="Shao H.Z."/>
            <person name="Wang X."/>
            <person name="Wang C.C."/>
            <person name="Yang T.C."/>
            <person name="Huo Q.B."/>
            <person name="Li W."/>
            <person name="Chen H.Y."/>
            <person name="Chen S.E."/>
            <person name="Zhou L.G."/>
            <person name="Ni X.B."/>
            <person name="Tian J.H."/>
            <person name="Sheng Y."/>
            <person name="Liu T."/>
            <person name="Pan Y.S."/>
            <person name="Xia L.Y."/>
            <person name="Li J."/>
            <person name="Zhao F."/>
            <person name="Cao W.C."/>
        </authorList>
    </citation>
    <scope>NUCLEOTIDE SEQUENCE</scope>
    <source>
        <strain evidence="4">Rsan-2018</strain>
    </source>
</reference>
<name>A0A9D4QA35_RHISA</name>
<organism evidence="4 5">
    <name type="scientific">Rhipicephalus sanguineus</name>
    <name type="common">Brown dog tick</name>
    <name type="synonym">Ixodes sanguineus</name>
    <dbReference type="NCBI Taxonomy" id="34632"/>
    <lineage>
        <taxon>Eukaryota</taxon>
        <taxon>Metazoa</taxon>
        <taxon>Ecdysozoa</taxon>
        <taxon>Arthropoda</taxon>
        <taxon>Chelicerata</taxon>
        <taxon>Arachnida</taxon>
        <taxon>Acari</taxon>
        <taxon>Parasitiformes</taxon>
        <taxon>Ixodida</taxon>
        <taxon>Ixodoidea</taxon>
        <taxon>Ixodidae</taxon>
        <taxon>Rhipicephalinae</taxon>
        <taxon>Rhipicephalus</taxon>
        <taxon>Rhipicephalus</taxon>
    </lineage>
</organism>